<dbReference type="SUPFAM" id="SSF69318">
    <property type="entry name" value="Integrin alpha N-terminal domain"/>
    <property type="match status" value="2"/>
</dbReference>
<dbReference type="SUPFAM" id="SSF49313">
    <property type="entry name" value="Cadherin-like"/>
    <property type="match status" value="2"/>
</dbReference>
<dbReference type="Pfam" id="PF17803">
    <property type="entry name" value="Cadherin_4"/>
    <property type="match status" value="2"/>
</dbReference>
<dbReference type="SUPFAM" id="SSF51126">
    <property type="entry name" value="Pectin lyase-like"/>
    <property type="match status" value="1"/>
</dbReference>
<proteinExistence type="predicted"/>
<dbReference type="InterPro" id="IPR010221">
    <property type="entry name" value="VCBS_dom"/>
</dbReference>
<keyword evidence="5" id="KW-1185">Reference proteome</keyword>
<dbReference type="NCBIfam" id="TIGR01965">
    <property type="entry name" value="VCBS_repeat"/>
    <property type="match status" value="2"/>
</dbReference>
<reference evidence="4 5" key="1">
    <citation type="submission" date="2018-05" db="EMBL/GenBank/DDBJ databases">
        <title>Abyssibacter profundi OUC007T gen. nov., sp. nov, a marine bacterium isolated from seawater of the Mariana Trench.</title>
        <authorList>
            <person name="Zhou S."/>
        </authorList>
    </citation>
    <scope>NUCLEOTIDE SEQUENCE [LARGE SCALE GENOMIC DNA]</scope>
    <source>
        <strain evidence="4 5">OUC007</strain>
    </source>
</reference>
<evidence type="ECO:0000259" key="3">
    <source>
        <dbReference type="SMART" id="SM00736"/>
    </source>
</evidence>
<feature type="domain" description="Dystroglycan-type cadherin-like" evidence="3">
    <location>
        <begin position="799"/>
        <end position="890"/>
    </location>
</feature>
<feature type="domain" description="Dystroglycan-type cadherin-like" evidence="3">
    <location>
        <begin position="703"/>
        <end position="798"/>
    </location>
</feature>
<dbReference type="InterPro" id="IPR015919">
    <property type="entry name" value="Cadherin-like_sf"/>
</dbReference>
<dbReference type="GO" id="GO:0016020">
    <property type="term" value="C:membrane"/>
    <property type="evidence" value="ECO:0007669"/>
    <property type="project" value="InterPro"/>
</dbReference>
<sequence>MVGAAHGGGVVSECTQDALEAAIVGGGEVTFACETPVIDITRPLQFGQIEVSINGEQDNGPVRLVASDASPTRLVQVQDTATVTLANLVLSGGRADAGAAAKNFGTLRLNNVNVSGNHADSVGGGIENFGVLEAAGLRIANNSAPVGGGLYNAGLATVTQATFVGNTSGSVGSAIENLGEIRLANATIADNAVGGEAAIRFRTNASASSVLRHVTITGNRLTNSASNASAGLVIDTDARAALFNSVIAGNGPTGQCSIRGTLVQAAGSIASDDRCGAAAVRTPAAINLGPLTPQADGLQTIAAPELPTVLLDAGDEAGCRDGLVAGTDQIGRLRAEADSCDVGAVELDVARPVVDLNGAADGRDVTAGYAENAGSQSLIPEVTVDSGQLATLTAAEARLLGVVEPDDETLAAEAAGTALGVTFDAATSVLRISGEAAATDYAAVLATLQYRYEGEILGDADRRIEVRVEGDSLDSRVSRIELTLEPINDPPTAQPDAYSTPADSVLSVAAPGVLGNDSDPDRQTLTVSGPTTTTGGAGLNLATDGGFVMDPTATYEALGADESVTDGFEYTVDDGAGSTATASVSITIVGVNDPPVAGADRFVLTEDGVVNSPAPGVLANDSDPDADDVLRVLSADATTSSGLPVAISEQGALIFDPRAEPAVQALRQGVVQVETMRYTVSDAAGREATGSVRFEIQGRNDVPTAVSLGQERAFVEQPAVIPLAGAFSDVDEGDVLTYVASGLPASLRLDSTNGNVTGTPRTDEAGRYTVSISAFDEAGASAASSLVLIVEREGNDPPFVVSGIDDRSLDEGESFSVMLSDVFEDPDGDALTFAVDGLPPGIALGDSALSGAPAFDSVGDYAVTVTAADPSGASTDVAFALTVTRPPQDLAVRVEPAVTVAGLNTPFDWTVTVENRGSATAGGALQIALTGAGLTGPVPAGCTRSVGLHQVLLDCPTGAIEVAAQTAFTVPVQADRSGGLWMQAQVGDLANDLVPADNRASAGATVTELLAATPGAEFEVAGGTRLALLDLDGDGALDIAVGTEAGAATRLFIQASATRFEPAGTLGDLGEARALLAGNFDGIDGQDLVVVNAAGGHALYVNNGSGQFVLAPQPLTGDQGLAAQVADLDEDGADDFVIVNADATPTAYFNEGMEGFFATALEPTGAVSVGLGDLDGDGRPEPVFGQPDGDVFQPTIGRRSFGARLALPTAGVTQWVGADLDGDEDQDLVAARPELAGDDRRAPELRVLRSQPRNVVELGARADYGLSRHLAAGDLDSDGDLDVVTASPTGVVQLLVNDGSGRLRPHTTALEADAVDLALRDMDRDGDLDLILLLAQPAVVQIWFNTGELRFSDTAGRPVGVNNNPDADEGSGAWPLSALLPLLLAAWGRWRWTRRREAPQ</sequence>
<feature type="compositionally biased region" description="Low complexity" evidence="2">
    <location>
        <begin position="524"/>
        <end position="537"/>
    </location>
</feature>
<evidence type="ECO:0000313" key="5">
    <source>
        <dbReference type="Proteomes" id="UP000251800"/>
    </source>
</evidence>
<dbReference type="Pfam" id="PF05345">
    <property type="entry name" value="He_PIG"/>
    <property type="match status" value="2"/>
</dbReference>
<comment type="caution">
    <text evidence="4">The sequence shown here is derived from an EMBL/GenBank/DDBJ whole genome shotgun (WGS) entry which is preliminary data.</text>
</comment>
<dbReference type="InterPro" id="IPR013783">
    <property type="entry name" value="Ig-like_fold"/>
</dbReference>
<evidence type="ECO:0000313" key="4">
    <source>
        <dbReference type="EMBL" id="PWN57858.1"/>
    </source>
</evidence>
<dbReference type="InterPro" id="IPR028994">
    <property type="entry name" value="Integrin_alpha_N"/>
</dbReference>
<dbReference type="EMBL" id="QEQK01000001">
    <property type="protein sequence ID" value="PWN57858.1"/>
    <property type="molecule type" value="Genomic_DNA"/>
</dbReference>
<feature type="region of interest" description="Disordered" evidence="2">
    <location>
        <begin position="514"/>
        <end position="537"/>
    </location>
</feature>
<dbReference type="Proteomes" id="UP000251800">
    <property type="component" value="Unassembled WGS sequence"/>
</dbReference>
<protein>
    <recommendedName>
        <fullName evidence="3">Dystroglycan-type cadherin-like domain-containing protein</fullName>
    </recommendedName>
</protein>
<dbReference type="PANTHER" id="PTHR44103:SF1">
    <property type="entry name" value="PROPROTEIN CONVERTASE P"/>
    <property type="match status" value="1"/>
</dbReference>
<dbReference type="InterPro" id="IPR006644">
    <property type="entry name" value="Cadg"/>
</dbReference>
<name>A0A363UQW5_9GAMM</name>
<gene>
    <name evidence="4" type="ORF">DEH80_01600</name>
</gene>
<dbReference type="InterPro" id="IPR011050">
    <property type="entry name" value="Pectin_lyase_fold/virulence"/>
</dbReference>
<dbReference type="SMART" id="SM00736">
    <property type="entry name" value="CADG"/>
    <property type="match status" value="2"/>
</dbReference>
<dbReference type="Gene3D" id="2.130.10.130">
    <property type="entry name" value="Integrin alpha, N-terminal"/>
    <property type="match status" value="1"/>
</dbReference>
<organism evidence="4 5">
    <name type="scientific">Abyssibacter profundi</name>
    <dbReference type="NCBI Taxonomy" id="2182787"/>
    <lineage>
        <taxon>Bacteria</taxon>
        <taxon>Pseudomonadati</taxon>
        <taxon>Pseudomonadota</taxon>
        <taxon>Gammaproteobacteria</taxon>
        <taxon>Chromatiales</taxon>
        <taxon>Oceanococcaceae</taxon>
        <taxon>Abyssibacter</taxon>
    </lineage>
</organism>
<dbReference type="Gene3D" id="2.60.40.10">
    <property type="entry name" value="Immunoglobulins"/>
    <property type="match status" value="2"/>
</dbReference>
<keyword evidence="1" id="KW-0732">Signal</keyword>
<dbReference type="GO" id="GO:0005509">
    <property type="term" value="F:calcium ion binding"/>
    <property type="evidence" value="ECO:0007669"/>
    <property type="project" value="InterPro"/>
</dbReference>
<dbReference type="Pfam" id="PF13517">
    <property type="entry name" value="FG-GAP_3"/>
    <property type="match status" value="2"/>
</dbReference>
<accession>A0A363UQW5</accession>
<evidence type="ECO:0000256" key="1">
    <source>
        <dbReference type="ARBA" id="ARBA00022729"/>
    </source>
</evidence>
<dbReference type="InterPro" id="IPR040853">
    <property type="entry name" value="RapA2_cadherin-like"/>
</dbReference>
<dbReference type="InterPro" id="IPR013517">
    <property type="entry name" value="FG-GAP"/>
</dbReference>
<evidence type="ECO:0000256" key="2">
    <source>
        <dbReference type="SAM" id="MobiDB-lite"/>
    </source>
</evidence>
<dbReference type="PANTHER" id="PTHR44103">
    <property type="entry name" value="PROPROTEIN CONVERTASE P"/>
    <property type="match status" value="1"/>
</dbReference>